<accession>A0A225UKU9</accession>
<evidence type="ECO:0000259" key="10">
    <source>
        <dbReference type="PROSITE" id="PS50994"/>
    </source>
</evidence>
<dbReference type="GO" id="GO:0015074">
    <property type="term" value="P:DNA integration"/>
    <property type="evidence" value="ECO:0007669"/>
    <property type="project" value="UniProtKB-KW"/>
</dbReference>
<dbReference type="AlphaFoldDB" id="A0A225UKU9"/>
<dbReference type="EMBL" id="NBNE01015607">
    <property type="protein sequence ID" value="OWY93702.1"/>
    <property type="molecule type" value="Genomic_DNA"/>
</dbReference>
<keyword evidence="2" id="KW-0479">Metal-binding</keyword>
<dbReference type="Gene3D" id="3.30.420.10">
    <property type="entry name" value="Ribonuclease H-like superfamily/Ribonuclease H"/>
    <property type="match status" value="1"/>
</dbReference>
<keyword evidence="8" id="KW-0548">Nucleotidyltransferase</keyword>
<organism evidence="11 12">
    <name type="scientific">Phytophthora megakarya</name>
    <dbReference type="NCBI Taxonomy" id="4795"/>
    <lineage>
        <taxon>Eukaryota</taxon>
        <taxon>Sar</taxon>
        <taxon>Stramenopiles</taxon>
        <taxon>Oomycota</taxon>
        <taxon>Peronosporomycetes</taxon>
        <taxon>Peronosporales</taxon>
        <taxon>Peronosporaceae</taxon>
        <taxon>Phytophthora</taxon>
    </lineage>
</organism>
<evidence type="ECO:0000256" key="2">
    <source>
        <dbReference type="ARBA" id="ARBA00022723"/>
    </source>
</evidence>
<evidence type="ECO:0000256" key="3">
    <source>
        <dbReference type="ARBA" id="ARBA00022759"/>
    </source>
</evidence>
<evidence type="ECO:0000256" key="1">
    <source>
        <dbReference type="ARBA" id="ARBA00022722"/>
    </source>
</evidence>
<dbReference type="GO" id="GO:0004519">
    <property type="term" value="F:endonuclease activity"/>
    <property type="evidence" value="ECO:0007669"/>
    <property type="project" value="UniProtKB-KW"/>
</dbReference>
<evidence type="ECO:0000256" key="8">
    <source>
        <dbReference type="ARBA" id="ARBA00022932"/>
    </source>
</evidence>
<dbReference type="InterPro" id="IPR012337">
    <property type="entry name" value="RNaseH-like_sf"/>
</dbReference>
<proteinExistence type="predicted"/>
<reference evidence="12" key="1">
    <citation type="submission" date="2017-03" db="EMBL/GenBank/DDBJ databases">
        <title>Phytopthora megakarya and P. palmivora, two closely related causual agents of cacao black pod achieved similar genome size and gene model numbers by different mechanisms.</title>
        <authorList>
            <person name="Ali S."/>
            <person name="Shao J."/>
            <person name="Larry D.J."/>
            <person name="Kronmiller B."/>
            <person name="Shen D."/>
            <person name="Strem M.D."/>
            <person name="Melnick R.L."/>
            <person name="Guiltinan M.J."/>
            <person name="Tyler B.M."/>
            <person name="Meinhardt L.W."/>
            <person name="Bailey B.A."/>
        </authorList>
    </citation>
    <scope>NUCLEOTIDE SEQUENCE [LARGE SCALE GENOMIC DNA]</scope>
    <source>
        <strain evidence="12">zdho120</strain>
    </source>
</reference>
<evidence type="ECO:0000256" key="7">
    <source>
        <dbReference type="ARBA" id="ARBA00022918"/>
    </source>
</evidence>
<dbReference type="GO" id="GO:0006310">
    <property type="term" value="P:DNA recombination"/>
    <property type="evidence" value="ECO:0007669"/>
    <property type="project" value="UniProtKB-KW"/>
</dbReference>
<dbReference type="InterPro" id="IPR001584">
    <property type="entry name" value="Integrase_cat-core"/>
</dbReference>
<sequence length="312" mass="35703">MLSRRQTIDEDTVATQNSMSNNVEWILDSASDCHVCTNKDLLSSLRQDNGPLIFDWEGKPSQDKGGSNNLLSLDKLENDSYKFIKQKNQACACLRKDKLLCKLNKSRGRYRLESTVQMVRDETVDGLELAGYVGEPEDRCWTCIQSRMKRMSYKRVKTARSKTPYQKLMSDMCYVGEYTYNCYKHFQLAQDEATRYVWGFVLLKRKKEANDVVLKHIVWLLAQKHKIEVVGFDQGKELLNNQVNSFLTAHGSTYVTTNTYIPEENGLVEHMHGVVLSRTCPSCFAFTFAIEVLNISPNAALAGETPYTRRFG</sequence>
<dbReference type="InterPro" id="IPR039537">
    <property type="entry name" value="Retrotran_Ty1/copia-like"/>
</dbReference>
<dbReference type="SUPFAM" id="SSF53098">
    <property type="entry name" value="Ribonuclease H-like"/>
    <property type="match status" value="1"/>
</dbReference>
<evidence type="ECO:0000256" key="4">
    <source>
        <dbReference type="ARBA" id="ARBA00022801"/>
    </source>
</evidence>
<dbReference type="GO" id="GO:0046872">
    <property type="term" value="F:metal ion binding"/>
    <property type="evidence" value="ECO:0007669"/>
    <property type="project" value="UniProtKB-KW"/>
</dbReference>
<keyword evidence="8" id="KW-0808">Transferase</keyword>
<keyword evidence="1" id="KW-0540">Nuclease</keyword>
<feature type="domain" description="Integrase catalytic" evidence="10">
    <location>
        <begin position="160"/>
        <end position="275"/>
    </location>
</feature>
<keyword evidence="12" id="KW-1185">Reference proteome</keyword>
<dbReference type="Proteomes" id="UP000198211">
    <property type="component" value="Unassembled WGS sequence"/>
</dbReference>
<dbReference type="GO" id="GO:0016787">
    <property type="term" value="F:hydrolase activity"/>
    <property type="evidence" value="ECO:0007669"/>
    <property type="project" value="UniProtKB-KW"/>
</dbReference>
<dbReference type="PROSITE" id="PS50994">
    <property type="entry name" value="INTEGRASE"/>
    <property type="match status" value="1"/>
</dbReference>
<dbReference type="OrthoDB" id="124616at2759"/>
<dbReference type="InterPro" id="IPR036397">
    <property type="entry name" value="RNaseH_sf"/>
</dbReference>
<dbReference type="GO" id="GO:0003676">
    <property type="term" value="F:nucleic acid binding"/>
    <property type="evidence" value="ECO:0007669"/>
    <property type="project" value="InterPro"/>
</dbReference>
<dbReference type="GO" id="GO:0003887">
    <property type="term" value="F:DNA-directed DNA polymerase activity"/>
    <property type="evidence" value="ECO:0007669"/>
    <property type="project" value="UniProtKB-KW"/>
</dbReference>
<evidence type="ECO:0000256" key="5">
    <source>
        <dbReference type="ARBA" id="ARBA00022842"/>
    </source>
</evidence>
<gene>
    <name evidence="11" type="ORF">PHMEG_00036806</name>
</gene>
<keyword evidence="9" id="KW-0233">DNA recombination</keyword>
<protein>
    <recommendedName>
        <fullName evidence="10">Integrase catalytic domain-containing protein</fullName>
    </recommendedName>
</protein>
<keyword evidence="5" id="KW-0460">Magnesium</keyword>
<keyword evidence="7" id="KW-0695">RNA-directed DNA polymerase</keyword>
<evidence type="ECO:0000256" key="9">
    <source>
        <dbReference type="ARBA" id="ARBA00023172"/>
    </source>
</evidence>
<keyword evidence="8" id="KW-0239">DNA-directed DNA polymerase</keyword>
<name>A0A225UKU9_9STRA</name>
<keyword evidence="6" id="KW-0229">DNA integration</keyword>
<dbReference type="PANTHER" id="PTHR42648:SF11">
    <property type="entry name" value="TRANSPOSON TY4-P GAG-POL POLYPROTEIN"/>
    <property type="match status" value="1"/>
</dbReference>
<evidence type="ECO:0000313" key="12">
    <source>
        <dbReference type="Proteomes" id="UP000198211"/>
    </source>
</evidence>
<evidence type="ECO:0000256" key="6">
    <source>
        <dbReference type="ARBA" id="ARBA00022908"/>
    </source>
</evidence>
<dbReference type="GO" id="GO:0003964">
    <property type="term" value="F:RNA-directed DNA polymerase activity"/>
    <property type="evidence" value="ECO:0007669"/>
    <property type="project" value="UniProtKB-KW"/>
</dbReference>
<keyword evidence="4" id="KW-0378">Hydrolase</keyword>
<dbReference type="PANTHER" id="PTHR42648">
    <property type="entry name" value="TRANSPOSASE, PUTATIVE-RELATED"/>
    <property type="match status" value="1"/>
</dbReference>
<comment type="caution">
    <text evidence="11">The sequence shown here is derived from an EMBL/GenBank/DDBJ whole genome shotgun (WGS) entry which is preliminary data.</text>
</comment>
<evidence type="ECO:0000313" key="11">
    <source>
        <dbReference type="EMBL" id="OWY93702.1"/>
    </source>
</evidence>
<keyword evidence="3" id="KW-0255">Endonuclease</keyword>